<dbReference type="Proteomes" id="UP000324233">
    <property type="component" value="Chromosome"/>
</dbReference>
<keyword evidence="3" id="KW-1185">Reference proteome</keyword>
<proteinExistence type="predicted"/>
<feature type="region of interest" description="Disordered" evidence="1">
    <location>
        <begin position="1"/>
        <end position="40"/>
    </location>
</feature>
<protein>
    <submittedName>
        <fullName evidence="2">Uncharacterized protein</fullName>
    </submittedName>
</protein>
<dbReference type="KEGG" id="agv:OJF2_34430"/>
<evidence type="ECO:0000256" key="1">
    <source>
        <dbReference type="SAM" id="MobiDB-lite"/>
    </source>
</evidence>
<evidence type="ECO:0000313" key="2">
    <source>
        <dbReference type="EMBL" id="QEH34898.1"/>
    </source>
</evidence>
<evidence type="ECO:0000313" key="3">
    <source>
        <dbReference type="Proteomes" id="UP000324233"/>
    </source>
</evidence>
<sequence length="40" mass="4466">MRRHRGGLAVGPTPNLTLQRTPHRRDASGIIKPHSAVRVR</sequence>
<reference evidence="2 3" key="1">
    <citation type="submission" date="2019-08" db="EMBL/GenBank/DDBJ databases">
        <title>Deep-cultivation of Planctomycetes and their phenomic and genomic characterization uncovers novel biology.</title>
        <authorList>
            <person name="Wiegand S."/>
            <person name="Jogler M."/>
            <person name="Boedeker C."/>
            <person name="Pinto D."/>
            <person name="Vollmers J."/>
            <person name="Rivas-Marin E."/>
            <person name="Kohn T."/>
            <person name="Peeters S.H."/>
            <person name="Heuer A."/>
            <person name="Rast P."/>
            <person name="Oberbeckmann S."/>
            <person name="Bunk B."/>
            <person name="Jeske O."/>
            <person name="Meyerdierks A."/>
            <person name="Storesund J.E."/>
            <person name="Kallscheuer N."/>
            <person name="Luecker S."/>
            <person name="Lage O.M."/>
            <person name="Pohl T."/>
            <person name="Merkel B.J."/>
            <person name="Hornburger P."/>
            <person name="Mueller R.-W."/>
            <person name="Bruemmer F."/>
            <person name="Labrenz M."/>
            <person name="Spormann A.M."/>
            <person name="Op den Camp H."/>
            <person name="Overmann J."/>
            <person name="Amann R."/>
            <person name="Jetten M.S.M."/>
            <person name="Mascher T."/>
            <person name="Medema M.H."/>
            <person name="Devos D.P."/>
            <person name="Kaster A.-K."/>
            <person name="Ovreas L."/>
            <person name="Rohde M."/>
            <person name="Galperin M.Y."/>
            <person name="Jogler C."/>
        </authorList>
    </citation>
    <scope>NUCLEOTIDE SEQUENCE [LARGE SCALE GENOMIC DNA]</scope>
    <source>
        <strain evidence="2 3">OJF2</strain>
    </source>
</reference>
<name>A0A5B9W2T5_9BACT</name>
<gene>
    <name evidence="2" type="ORF">OJF2_34430</name>
</gene>
<accession>A0A5B9W2T5</accession>
<organism evidence="2 3">
    <name type="scientific">Aquisphaera giovannonii</name>
    <dbReference type="NCBI Taxonomy" id="406548"/>
    <lineage>
        <taxon>Bacteria</taxon>
        <taxon>Pseudomonadati</taxon>
        <taxon>Planctomycetota</taxon>
        <taxon>Planctomycetia</taxon>
        <taxon>Isosphaerales</taxon>
        <taxon>Isosphaeraceae</taxon>
        <taxon>Aquisphaera</taxon>
    </lineage>
</organism>
<dbReference type="EMBL" id="CP042997">
    <property type="protein sequence ID" value="QEH34898.1"/>
    <property type="molecule type" value="Genomic_DNA"/>
</dbReference>
<dbReference type="AlphaFoldDB" id="A0A5B9W2T5"/>